<evidence type="ECO:0000256" key="10">
    <source>
        <dbReference type="ARBA" id="ARBA00022840"/>
    </source>
</evidence>
<proteinExistence type="predicted"/>
<dbReference type="InterPro" id="IPR011764">
    <property type="entry name" value="Biotin_carboxylation_dom"/>
</dbReference>
<dbReference type="InterPro" id="IPR011761">
    <property type="entry name" value="ATP-grasp"/>
</dbReference>
<dbReference type="Proteomes" id="UP001486565">
    <property type="component" value="Chromosome"/>
</dbReference>
<dbReference type="Gene3D" id="3.40.50.20">
    <property type="match status" value="1"/>
</dbReference>
<keyword evidence="13 17" id="KW-0275">Fatty acid biosynthesis</keyword>
<evidence type="ECO:0000256" key="13">
    <source>
        <dbReference type="ARBA" id="ARBA00023160"/>
    </source>
</evidence>
<dbReference type="InterPro" id="IPR005482">
    <property type="entry name" value="Biotin_COase_C"/>
</dbReference>
<dbReference type="PROSITE" id="PS50979">
    <property type="entry name" value="BC"/>
    <property type="match status" value="1"/>
</dbReference>
<dbReference type="EC" id="6.3.4.14" evidence="4 17"/>
<name>A0ABZ2Y1G3_9FIRM</name>
<dbReference type="PROSITE" id="PS50975">
    <property type="entry name" value="ATP_GRASP"/>
    <property type="match status" value="1"/>
</dbReference>
<dbReference type="InterPro" id="IPR011054">
    <property type="entry name" value="Rudment_hybrid_motif"/>
</dbReference>
<dbReference type="InterPro" id="IPR016185">
    <property type="entry name" value="PreATP-grasp_dom_sf"/>
</dbReference>
<dbReference type="NCBIfam" id="NF004085">
    <property type="entry name" value="PRK05586.1"/>
    <property type="match status" value="1"/>
</dbReference>
<evidence type="ECO:0000256" key="14">
    <source>
        <dbReference type="ARBA" id="ARBA00023267"/>
    </source>
</evidence>
<evidence type="ECO:0000256" key="7">
    <source>
        <dbReference type="ARBA" id="ARBA00022723"/>
    </source>
</evidence>
<dbReference type="RefSeq" id="WP_341876134.1">
    <property type="nucleotide sequence ID" value="NZ_CP121687.1"/>
</dbReference>
<keyword evidence="10 16" id="KW-0067">ATP-binding</keyword>
<dbReference type="SUPFAM" id="SSF51246">
    <property type="entry name" value="Rudiment single hybrid motif"/>
    <property type="match status" value="1"/>
</dbReference>
<dbReference type="InterPro" id="IPR005479">
    <property type="entry name" value="CPAse_ATP-bd"/>
</dbReference>
<keyword evidence="14 17" id="KW-0092">Biotin</keyword>
<feature type="domain" description="Biotin carboxylation" evidence="19">
    <location>
        <begin position="1"/>
        <end position="446"/>
    </location>
</feature>
<keyword evidence="9 17" id="KW-0276">Fatty acid metabolism</keyword>
<evidence type="ECO:0000256" key="2">
    <source>
        <dbReference type="ARBA" id="ARBA00004956"/>
    </source>
</evidence>
<dbReference type="NCBIfam" id="NF006367">
    <property type="entry name" value="PRK08591.1"/>
    <property type="match status" value="1"/>
</dbReference>
<keyword evidence="11" id="KW-0460">Magnesium</keyword>
<dbReference type="PROSITE" id="PS00867">
    <property type="entry name" value="CPSASE_2"/>
    <property type="match status" value="1"/>
</dbReference>
<dbReference type="SMART" id="SM00878">
    <property type="entry name" value="Biotin_carb_C"/>
    <property type="match status" value="1"/>
</dbReference>
<dbReference type="InterPro" id="IPR051602">
    <property type="entry name" value="ACC_Biotin_Carboxylase"/>
</dbReference>
<dbReference type="SUPFAM" id="SSF56059">
    <property type="entry name" value="Glutathione synthetase ATP-binding domain-like"/>
    <property type="match status" value="1"/>
</dbReference>
<keyword evidence="12 17" id="KW-0443">Lipid metabolism</keyword>
<dbReference type="NCBIfam" id="TIGR00514">
    <property type="entry name" value="accC"/>
    <property type="match status" value="1"/>
</dbReference>
<keyword evidence="7" id="KW-0479">Metal-binding</keyword>
<evidence type="ECO:0000256" key="11">
    <source>
        <dbReference type="ARBA" id="ARBA00022842"/>
    </source>
</evidence>
<keyword evidence="6 17" id="KW-0436">Ligase</keyword>
<evidence type="ECO:0000313" key="21">
    <source>
        <dbReference type="Proteomes" id="UP001486565"/>
    </source>
</evidence>
<evidence type="ECO:0000256" key="6">
    <source>
        <dbReference type="ARBA" id="ARBA00022598"/>
    </source>
</evidence>
<feature type="domain" description="ATP-grasp" evidence="18">
    <location>
        <begin position="120"/>
        <end position="317"/>
    </location>
</feature>
<evidence type="ECO:0000256" key="3">
    <source>
        <dbReference type="ARBA" id="ARBA00011750"/>
    </source>
</evidence>
<keyword evidence="5 17" id="KW-0444">Lipid biosynthesis</keyword>
<reference evidence="20 21" key="1">
    <citation type="submission" date="2023-03" db="EMBL/GenBank/DDBJ databases">
        <title>Novel Species.</title>
        <authorList>
            <person name="Ma S."/>
        </authorList>
    </citation>
    <scope>NUCLEOTIDE SEQUENCE [LARGE SCALE GENOMIC DNA]</scope>
    <source>
        <strain evidence="20 21">LIND6LT2</strain>
    </source>
</reference>
<gene>
    <name evidence="20" type="ORF">QBE51_09995</name>
</gene>
<comment type="subunit">
    <text evidence="3 17">Acetyl-CoA carboxylase is a heterohexamer of biotin carboxyl carrier protein, biotin carboxylase and the two subunits of carboxyl transferase in a 2:2 complex.</text>
</comment>
<comment type="pathway">
    <text evidence="2 17">Lipid metabolism; malonyl-CoA biosynthesis; malonyl-CoA from acetyl-CoA: step 1/1.</text>
</comment>
<comment type="catalytic activity">
    <reaction evidence="15 17">
        <text>N(6)-biotinyl-L-lysyl-[protein] + hydrogencarbonate + ATP = N(6)-carboxybiotinyl-L-lysyl-[protein] + ADP + phosphate + H(+)</text>
        <dbReference type="Rhea" id="RHEA:13501"/>
        <dbReference type="Rhea" id="RHEA-COMP:10505"/>
        <dbReference type="Rhea" id="RHEA-COMP:10506"/>
        <dbReference type="ChEBI" id="CHEBI:15378"/>
        <dbReference type="ChEBI" id="CHEBI:17544"/>
        <dbReference type="ChEBI" id="CHEBI:30616"/>
        <dbReference type="ChEBI" id="CHEBI:43474"/>
        <dbReference type="ChEBI" id="CHEBI:83144"/>
        <dbReference type="ChEBI" id="CHEBI:83145"/>
        <dbReference type="ChEBI" id="CHEBI:456216"/>
        <dbReference type="EC" id="6.3.4.14"/>
    </reaction>
</comment>
<evidence type="ECO:0000256" key="5">
    <source>
        <dbReference type="ARBA" id="ARBA00022516"/>
    </source>
</evidence>
<accession>A0ABZ2Y1G3</accession>
<evidence type="ECO:0000256" key="8">
    <source>
        <dbReference type="ARBA" id="ARBA00022741"/>
    </source>
</evidence>
<evidence type="ECO:0000256" key="12">
    <source>
        <dbReference type="ARBA" id="ARBA00023098"/>
    </source>
</evidence>
<dbReference type="SUPFAM" id="SSF52440">
    <property type="entry name" value="PreATP-grasp domain"/>
    <property type="match status" value="1"/>
</dbReference>
<evidence type="ECO:0000259" key="18">
    <source>
        <dbReference type="PROSITE" id="PS50975"/>
    </source>
</evidence>
<evidence type="ECO:0000256" key="1">
    <source>
        <dbReference type="ARBA" id="ARBA00003761"/>
    </source>
</evidence>
<dbReference type="PROSITE" id="PS00866">
    <property type="entry name" value="CPSASE_1"/>
    <property type="match status" value="1"/>
</dbReference>
<dbReference type="Pfam" id="PF02785">
    <property type="entry name" value="Biotin_carb_C"/>
    <property type="match status" value="1"/>
</dbReference>
<dbReference type="EMBL" id="CP121687">
    <property type="protein sequence ID" value="WZL69127.1"/>
    <property type="molecule type" value="Genomic_DNA"/>
</dbReference>
<dbReference type="Gene3D" id="3.30.1490.20">
    <property type="entry name" value="ATP-grasp fold, A domain"/>
    <property type="match status" value="1"/>
</dbReference>
<dbReference type="Pfam" id="PF00289">
    <property type="entry name" value="Biotin_carb_N"/>
    <property type="match status" value="1"/>
</dbReference>
<keyword evidence="21" id="KW-1185">Reference proteome</keyword>
<evidence type="ECO:0000256" key="17">
    <source>
        <dbReference type="RuleBase" id="RU365063"/>
    </source>
</evidence>
<evidence type="ECO:0000259" key="19">
    <source>
        <dbReference type="PROSITE" id="PS50979"/>
    </source>
</evidence>
<dbReference type="InterPro" id="IPR013815">
    <property type="entry name" value="ATP_grasp_subdomain_1"/>
</dbReference>
<evidence type="ECO:0000256" key="16">
    <source>
        <dbReference type="PROSITE-ProRule" id="PRU00409"/>
    </source>
</evidence>
<dbReference type="InterPro" id="IPR005481">
    <property type="entry name" value="BC-like_N"/>
</dbReference>
<sequence length="449" mass="49643">MFNRILIANRGEIAVRIIRACREMGIETVAIYSTMDKDALHVQMADEAVCVGPPKGKDSYLNMENIISATILTGAQAIHPGFGFLSENSKFAEMCEECNIVFIGPDANMIDLMGNKSKARETMIKAGVPVVPGSEGAVGDLDEALEIAEKIGYPVMIKASAGGGGKGMRLAYTREEFIKAFNTAKSEAKAAFGDDTMYIEKFVENPRHIEFQILGDSFGNIVHLGERDCSIQRRHQKVIEEAPSTAISPELRERMGRDAILAAKSIGYKNAGTIEFLLDKYGNYYFIEMNTRIQVEHPVTEMVTGIDLIKEQIKIAAGLPLSFTQEDITIRGHAIECRINAENPNKGFMPSPGTVNSLHFPGGFGIRIESALYQGYKIPPTYDSMIAKLIAYGKDREDAIAKMKRALGEFIIEGMDTNIDFLFQILHTEDFEKGNIDTSFIEKHFNLGK</sequence>
<evidence type="ECO:0000256" key="9">
    <source>
        <dbReference type="ARBA" id="ARBA00022832"/>
    </source>
</evidence>
<dbReference type="PANTHER" id="PTHR48095:SF2">
    <property type="entry name" value="BIOTIN CARBOXYLASE, CHLOROPLASTIC"/>
    <property type="match status" value="1"/>
</dbReference>
<dbReference type="InterPro" id="IPR004549">
    <property type="entry name" value="Acetyl_CoA_COase_biotin_COase"/>
</dbReference>
<protein>
    <recommendedName>
        <fullName evidence="4 17">Biotin carboxylase</fullName>
        <ecNumber evidence="4 17">6.3.4.14</ecNumber>
    </recommendedName>
    <alternativeName>
        <fullName evidence="17">Acetyl-coenzyme A carboxylase biotin carboxylase subunit A</fullName>
    </alternativeName>
</protein>
<dbReference type="Gene3D" id="3.30.470.20">
    <property type="entry name" value="ATP-grasp fold, B domain"/>
    <property type="match status" value="1"/>
</dbReference>
<dbReference type="PANTHER" id="PTHR48095">
    <property type="entry name" value="PYRUVATE CARBOXYLASE SUBUNIT A"/>
    <property type="match status" value="1"/>
</dbReference>
<evidence type="ECO:0000313" key="20">
    <source>
        <dbReference type="EMBL" id="WZL69127.1"/>
    </source>
</evidence>
<comment type="function">
    <text evidence="1 17">This protein is a component of the acetyl coenzyme A carboxylase complex; first, biotin carboxylase catalyzes the carboxylation of the carrier protein and then the transcarboxylase transfers the carboxyl group to form malonyl-CoA.</text>
</comment>
<keyword evidence="8 16" id="KW-0547">Nucleotide-binding</keyword>
<dbReference type="Pfam" id="PF02786">
    <property type="entry name" value="CPSase_L_D2"/>
    <property type="match status" value="1"/>
</dbReference>
<evidence type="ECO:0000256" key="4">
    <source>
        <dbReference type="ARBA" id="ARBA00013263"/>
    </source>
</evidence>
<evidence type="ECO:0000256" key="15">
    <source>
        <dbReference type="ARBA" id="ARBA00048600"/>
    </source>
</evidence>
<organism evidence="20 21">
    <name type="scientific">Defluviitalea saccharophila</name>
    <dbReference type="NCBI Taxonomy" id="879970"/>
    <lineage>
        <taxon>Bacteria</taxon>
        <taxon>Bacillati</taxon>
        <taxon>Bacillota</taxon>
        <taxon>Clostridia</taxon>
        <taxon>Lachnospirales</taxon>
        <taxon>Defluviitaleaceae</taxon>
        <taxon>Defluviitalea</taxon>
    </lineage>
</organism>